<dbReference type="Proteomes" id="UP000027195">
    <property type="component" value="Unassembled WGS sequence"/>
</dbReference>
<dbReference type="AlphaFoldDB" id="A0A067M395"/>
<dbReference type="EMBL" id="KL198072">
    <property type="protein sequence ID" value="KDQ10039.1"/>
    <property type="molecule type" value="Genomic_DNA"/>
</dbReference>
<dbReference type="Pfam" id="PF12937">
    <property type="entry name" value="F-box-like"/>
    <property type="match status" value="1"/>
</dbReference>
<dbReference type="InterPro" id="IPR032675">
    <property type="entry name" value="LRR_dom_sf"/>
</dbReference>
<name>A0A067M395_BOTB1</name>
<keyword evidence="3" id="KW-1185">Reference proteome</keyword>
<dbReference type="Gene3D" id="3.80.10.10">
    <property type="entry name" value="Ribonuclease Inhibitor"/>
    <property type="match status" value="1"/>
</dbReference>
<dbReference type="InterPro" id="IPR001810">
    <property type="entry name" value="F-box_dom"/>
</dbReference>
<accession>A0A067M395</accession>
<protein>
    <recommendedName>
        <fullName evidence="1">F-box domain-containing protein</fullName>
    </recommendedName>
</protein>
<dbReference type="SUPFAM" id="SSF52047">
    <property type="entry name" value="RNI-like"/>
    <property type="match status" value="1"/>
</dbReference>
<proteinExistence type="predicted"/>
<feature type="domain" description="F-box" evidence="1">
    <location>
        <begin position="102"/>
        <end position="162"/>
    </location>
</feature>
<dbReference type="PANTHER" id="PTHR38926:SF5">
    <property type="entry name" value="F-BOX AND LEUCINE-RICH REPEAT PROTEIN 6"/>
    <property type="match status" value="1"/>
</dbReference>
<gene>
    <name evidence="2" type="ORF">BOTBODRAFT_58385</name>
</gene>
<evidence type="ECO:0000313" key="2">
    <source>
        <dbReference type="EMBL" id="KDQ10039.1"/>
    </source>
</evidence>
<dbReference type="Gene3D" id="1.20.1280.50">
    <property type="match status" value="1"/>
</dbReference>
<organism evidence="2 3">
    <name type="scientific">Botryobasidium botryosum (strain FD-172 SS1)</name>
    <dbReference type="NCBI Taxonomy" id="930990"/>
    <lineage>
        <taxon>Eukaryota</taxon>
        <taxon>Fungi</taxon>
        <taxon>Dikarya</taxon>
        <taxon>Basidiomycota</taxon>
        <taxon>Agaricomycotina</taxon>
        <taxon>Agaricomycetes</taxon>
        <taxon>Cantharellales</taxon>
        <taxon>Botryobasidiaceae</taxon>
        <taxon>Botryobasidium</taxon>
    </lineage>
</organism>
<reference evidence="3" key="1">
    <citation type="journal article" date="2014" name="Proc. Natl. Acad. Sci. U.S.A.">
        <title>Extensive sampling of basidiomycete genomes demonstrates inadequacy of the white-rot/brown-rot paradigm for wood decay fungi.</title>
        <authorList>
            <person name="Riley R."/>
            <person name="Salamov A.A."/>
            <person name="Brown D.W."/>
            <person name="Nagy L.G."/>
            <person name="Floudas D."/>
            <person name="Held B.W."/>
            <person name="Levasseur A."/>
            <person name="Lombard V."/>
            <person name="Morin E."/>
            <person name="Otillar R."/>
            <person name="Lindquist E.A."/>
            <person name="Sun H."/>
            <person name="LaButti K.M."/>
            <person name="Schmutz J."/>
            <person name="Jabbour D."/>
            <person name="Luo H."/>
            <person name="Baker S.E."/>
            <person name="Pisabarro A.G."/>
            <person name="Walton J.D."/>
            <person name="Blanchette R.A."/>
            <person name="Henrissat B."/>
            <person name="Martin F."/>
            <person name="Cullen D."/>
            <person name="Hibbett D.S."/>
            <person name="Grigoriev I.V."/>
        </authorList>
    </citation>
    <scope>NUCLEOTIDE SEQUENCE [LARGE SCALE GENOMIC DNA]</scope>
    <source>
        <strain evidence="3">FD-172 SS1</strain>
    </source>
</reference>
<dbReference type="PANTHER" id="PTHR38926">
    <property type="entry name" value="F-BOX DOMAIN CONTAINING PROTEIN, EXPRESSED"/>
    <property type="match status" value="1"/>
</dbReference>
<sequence>MFAVDDEPASVDVLPHNAAFATWKTRLGELGGSIQAYLAAVETLRESTLALASPGHDSPFVDALYHEIDANLSKIKSMEAQMCIGRTALQSMRNQSRVLAPINRLPVEILSRIFSMSIEEEKDSVKCRSPGQTNFVDTPPQVCRYWRDVAFHTSSLWTHITLHESMPHHRTRAELSLKRSKRLPLHISVEFMSEGDAPWLNDVVDLLLPHISRCVSLKIVVNGVVQLEHLLRALMGHRPPLQMKSITWTNKLPTDSPLLYDGSYDAMQGAEHLSLTGVAFGWGDLTCAGLLSLTISDFVTACHSSWGPPDHFEDLLRGCPMLEYLELGGHGLGHEYVDGWEGMGHAAESSIFLGHLRTLKLTCVQSYVVHHIAFVLAAPNLDTVTLTEVGPLTRTAGFEEDACNAFNALQAILLSFKTSLLSLSLRAINIPHFGRGDEDLESLPRLENLTISLVEMEWDDHDDLLYELLSNQFCPNLRCLTIMDCPTLLFSSEHIDLLTKRRFNMGNPIQRLAVRHCGDLQGRQPELLVQLRERVTEFEYVA</sequence>
<dbReference type="InParanoid" id="A0A067M395"/>
<dbReference type="HOGENOM" id="CLU_499637_0_0_1"/>
<evidence type="ECO:0000313" key="3">
    <source>
        <dbReference type="Proteomes" id="UP000027195"/>
    </source>
</evidence>
<dbReference type="OrthoDB" id="3365698at2759"/>
<evidence type="ECO:0000259" key="1">
    <source>
        <dbReference type="Pfam" id="PF12937"/>
    </source>
</evidence>
<dbReference type="STRING" id="930990.A0A067M395"/>